<keyword evidence="1" id="KW-1133">Transmembrane helix</keyword>
<dbReference type="Pfam" id="PF14258">
    <property type="entry name" value="DUF4350"/>
    <property type="match status" value="1"/>
</dbReference>
<dbReference type="InterPro" id="IPR025646">
    <property type="entry name" value="DUF4350"/>
</dbReference>
<reference evidence="4" key="1">
    <citation type="journal article" date="2019" name="Int. J. Syst. Evol. Microbiol.">
        <title>The Global Catalogue of Microorganisms (GCM) 10K type strain sequencing project: providing services to taxonomists for standard genome sequencing and annotation.</title>
        <authorList>
            <consortium name="The Broad Institute Genomics Platform"/>
            <consortium name="The Broad Institute Genome Sequencing Center for Infectious Disease"/>
            <person name="Wu L."/>
            <person name="Ma J."/>
        </authorList>
    </citation>
    <scope>NUCLEOTIDE SEQUENCE [LARGE SCALE GENOMIC DNA]</scope>
    <source>
        <strain evidence="4">CCUG 57942</strain>
    </source>
</reference>
<sequence>MIILSLIGLVSCDQEPKETRERVIGYMGRARQNPYLAAKRYLQAGGHEVASMSGVLKFSDDEGLVFTPASSIRSVGDTDRVMDWVDEGGHLVVFLQRGEDYWYDLGEVSDHDPELWAEDGEELSGGVELMLQWLDLEVVEEWEEGDKWDRKESQYASGEVLPNVDECIVSLGGEEKFTLLLGGHLRIQTMDGEYFNDWKDQGEQHRFYSREYGYGRVTLLTDARAFRNPYLGMADHAKMLDYLAIGGGAVVFSLGEVPGFLTLLKEHGWMGLWGILALLVVWLWKNMPRFGPILDVEEGHSRNYAQQVMHAGKFFWRSKREDVLLLSLQDAVRSRSGHMQQEAVHSTDLYEKLAQSSGIDYEMVEDAMTRREARDAATMVKTTRTLQLLLQSI</sequence>
<evidence type="ECO:0000256" key="1">
    <source>
        <dbReference type="SAM" id="Phobius"/>
    </source>
</evidence>
<gene>
    <name evidence="3" type="ORF">ACFSW8_01655</name>
</gene>
<evidence type="ECO:0000313" key="3">
    <source>
        <dbReference type="EMBL" id="MFD2157598.1"/>
    </source>
</evidence>
<keyword evidence="4" id="KW-1185">Reference proteome</keyword>
<dbReference type="Proteomes" id="UP001597389">
    <property type="component" value="Unassembled WGS sequence"/>
</dbReference>
<dbReference type="EMBL" id="JBHUJB010000009">
    <property type="protein sequence ID" value="MFD2157598.1"/>
    <property type="molecule type" value="Genomic_DNA"/>
</dbReference>
<keyword evidence="1" id="KW-0472">Membrane</keyword>
<keyword evidence="1" id="KW-0812">Transmembrane</keyword>
<feature type="transmembrane region" description="Helical" evidence="1">
    <location>
        <begin position="242"/>
        <end position="261"/>
    </location>
</feature>
<feature type="transmembrane region" description="Helical" evidence="1">
    <location>
        <begin position="267"/>
        <end position="284"/>
    </location>
</feature>
<evidence type="ECO:0000259" key="2">
    <source>
        <dbReference type="Pfam" id="PF14258"/>
    </source>
</evidence>
<organism evidence="3 4">
    <name type="scientific">Rubritalea tangerina</name>
    <dbReference type="NCBI Taxonomy" id="430798"/>
    <lineage>
        <taxon>Bacteria</taxon>
        <taxon>Pseudomonadati</taxon>
        <taxon>Verrucomicrobiota</taxon>
        <taxon>Verrucomicrobiia</taxon>
        <taxon>Verrucomicrobiales</taxon>
        <taxon>Rubritaleaceae</taxon>
        <taxon>Rubritalea</taxon>
    </lineage>
</organism>
<dbReference type="RefSeq" id="WP_377177287.1">
    <property type="nucleotide sequence ID" value="NZ_JBHUJB010000009.1"/>
</dbReference>
<protein>
    <submittedName>
        <fullName evidence="3">DUF4350 domain-containing protein</fullName>
    </submittedName>
</protein>
<accession>A0ABW4Z6S4</accession>
<name>A0ABW4Z6S4_9BACT</name>
<evidence type="ECO:0000313" key="4">
    <source>
        <dbReference type="Proteomes" id="UP001597389"/>
    </source>
</evidence>
<comment type="caution">
    <text evidence="3">The sequence shown here is derived from an EMBL/GenBank/DDBJ whole genome shotgun (WGS) entry which is preliminary data.</text>
</comment>
<feature type="domain" description="DUF4350" evidence="2">
    <location>
        <begin position="30"/>
        <end position="243"/>
    </location>
</feature>
<proteinExistence type="predicted"/>